<dbReference type="InterPro" id="IPR001611">
    <property type="entry name" value="Leu-rich_rpt"/>
</dbReference>
<dbReference type="PANTHER" id="PTHR24113:SF15">
    <property type="entry name" value="NACHT DOMAIN-CONTAINING PROTEIN"/>
    <property type="match status" value="1"/>
</dbReference>
<feature type="compositionally biased region" description="Polar residues" evidence="1">
    <location>
        <begin position="377"/>
        <end position="394"/>
    </location>
</feature>
<dbReference type="OMA" id="DIFTFYE"/>
<proteinExistence type="predicted"/>
<gene>
    <name evidence="2" type="ORF">FDP41_001673</name>
</gene>
<dbReference type="AlphaFoldDB" id="A0A6A5C0F9"/>
<evidence type="ECO:0000256" key="1">
    <source>
        <dbReference type="SAM" id="MobiDB-lite"/>
    </source>
</evidence>
<keyword evidence="3" id="KW-1185">Reference proteome</keyword>
<dbReference type="GeneID" id="68108891"/>
<dbReference type="RefSeq" id="XP_044564043.1">
    <property type="nucleotide sequence ID" value="XM_044704783.1"/>
</dbReference>
<dbReference type="VEuPathDB" id="AmoebaDB:NfTy_054540"/>
<dbReference type="VEuPathDB" id="AmoebaDB:NF0036510"/>
<dbReference type="SMART" id="SM00368">
    <property type="entry name" value="LRR_RI"/>
    <property type="match status" value="4"/>
</dbReference>
<evidence type="ECO:0000313" key="2">
    <source>
        <dbReference type="EMBL" id="KAF0979330.1"/>
    </source>
</evidence>
<evidence type="ECO:0008006" key="4">
    <source>
        <dbReference type="Google" id="ProtNLM"/>
    </source>
</evidence>
<dbReference type="PANTHER" id="PTHR24113">
    <property type="entry name" value="RAN GTPASE-ACTIVATING PROTEIN 1"/>
    <property type="match status" value="1"/>
</dbReference>
<dbReference type="SUPFAM" id="SSF52047">
    <property type="entry name" value="RNI-like"/>
    <property type="match status" value="1"/>
</dbReference>
<dbReference type="InterPro" id="IPR032675">
    <property type="entry name" value="LRR_dom_sf"/>
</dbReference>
<protein>
    <recommendedName>
        <fullName evidence="4">F-box domain-containing protein</fullName>
    </recommendedName>
</protein>
<dbReference type="InterPro" id="IPR027038">
    <property type="entry name" value="RanGap"/>
</dbReference>
<dbReference type="Pfam" id="PF13516">
    <property type="entry name" value="LRR_6"/>
    <property type="match status" value="4"/>
</dbReference>
<dbReference type="GO" id="GO:0006913">
    <property type="term" value="P:nucleocytoplasmic transport"/>
    <property type="evidence" value="ECO:0007669"/>
    <property type="project" value="TreeGrafter"/>
</dbReference>
<dbReference type="GO" id="GO:0048471">
    <property type="term" value="C:perinuclear region of cytoplasm"/>
    <property type="evidence" value="ECO:0007669"/>
    <property type="project" value="TreeGrafter"/>
</dbReference>
<dbReference type="GO" id="GO:0005096">
    <property type="term" value="F:GTPase activator activity"/>
    <property type="evidence" value="ECO:0007669"/>
    <property type="project" value="InterPro"/>
</dbReference>
<dbReference type="Proteomes" id="UP000444721">
    <property type="component" value="Unassembled WGS sequence"/>
</dbReference>
<dbReference type="PROSITE" id="PS51450">
    <property type="entry name" value="LRR"/>
    <property type="match status" value="1"/>
</dbReference>
<dbReference type="Gene3D" id="3.80.10.10">
    <property type="entry name" value="Ribonuclease Inhibitor"/>
    <property type="match status" value="2"/>
</dbReference>
<dbReference type="VEuPathDB" id="AmoebaDB:FDP41_001673"/>
<dbReference type="EMBL" id="VFQX01000027">
    <property type="protein sequence ID" value="KAF0979330.1"/>
    <property type="molecule type" value="Genomic_DNA"/>
</dbReference>
<name>A0A6A5C0F9_NAEFO</name>
<comment type="caution">
    <text evidence="2">The sequence shown here is derived from an EMBL/GenBank/DDBJ whole genome shotgun (WGS) entry which is preliminary data.</text>
</comment>
<dbReference type="GO" id="GO:0031267">
    <property type="term" value="F:small GTPase binding"/>
    <property type="evidence" value="ECO:0007669"/>
    <property type="project" value="TreeGrafter"/>
</dbReference>
<feature type="region of interest" description="Disordered" evidence="1">
    <location>
        <begin position="365"/>
        <end position="394"/>
    </location>
</feature>
<dbReference type="OrthoDB" id="341587at2759"/>
<dbReference type="GO" id="GO:0005829">
    <property type="term" value="C:cytosol"/>
    <property type="evidence" value="ECO:0007669"/>
    <property type="project" value="TreeGrafter"/>
</dbReference>
<organism evidence="2 3">
    <name type="scientific">Naegleria fowleri</name>
    <name type="common">Brain eating amoeba</name>
    <dbReference type="NCBI Taxonomy" id="5763"/>
    <lineage>
        <taxon>Eukaryota</taxon>
        <taxon>Discoba</taxon>
        <taxon>Heterolobosea</taxon>
        <taxon>Tetramitia</taxon>
        <taxon>Eutetramitia</taxon>
        <taxon>Vahlkampfiidae</taxon>
        <taxon>Naegleria</taxon>
    </lineage>
</organism>
<dbReference type="GO" id="GO:0005634">
    <property type="term" value="C:nucleus"/>
    <property type="evidence" value="ECO:0007669"/>
    <property type="project" value="TreeGrafter"/>
</dbReference>
<evidence type="ECO:0000313" key="3">
    <source>
        <dbReference type="Proteomes" id="UP000444721"/>
    </source>
</evidence>
<sequence length="794" mass="91251">MDVLSPTTQVESIPLGELTVKVPPTSAMMFQPDKRKKKTNQLHEIRVKERQMIETQRKKLASKIDRGLERKRLSSAFTHARKEVSNVNNVFNIKSPRDFSSSSMSNNITTKEDEEEQEDDILFGRKFHFVHIVEEDVTITKACSRASTAKTSSREKPLSQTYFVPSLVELCASAIANNFEQRPTFEKIPQELQQLISKKLPVDLSLQISVPLISDDDYWKKCCMMRWTLGQLGSYCRKDGNDLFMEEHPGYVDDVMIKGSFKSRVNARKKTSKASTITPQGDGQKEKTKTWKQLYLEINLDEFFETIQPQKTVLQELKTIFLQPKPEEKTIQNSELSTLRTLHQIKQTLNEEKTLKEELTNILQEQQKKKGKKQSQTDQENTAEQPESSSLLNISHVTEHKVDNSVSKHKCLHSHLMRPNVNYYLLHCNTLTEEEREQYPIDKFKAKLKDLFDGIQSQGTSRLAKITKDDDIFTFYESAIQKKEQKFNMSNESKMQYWLLNKKEQLEETDEEVQQMFEFIRKKNQEHLMELCELSKDFISEINIRGLKEHVDLQELFDALPNLEIVRMEYSARNVGMTFDTLMLGMKKRDCQMLAKILSDPKKAIKLHSLILSENLIDDEQTKIITSGLYQNTRITFLDFSHNKISVEGCKSIAAMMKCNKCLKTLLLSDNEIQTDGALYIGSGLKFNNTLTELNLSLNKISDSGAVSIIANAKHLSRLNLSNNVITDEGVLHLLKKLEECNETKEDPCIPKVLDLSGNFISSQTCNKLTDLAGPFVESLDMRQNQDIKERISL</sequence>
<reference evidence="2 3" key="1">
    <citation type="journal article" date="2019" name="Sci. Rep.">
        <title>Nanopore sequencing improves the draft genome of the human pathogenic amoeba Naegleria fowleri.</title>
        <authorList>
            <person name="Liechti N."/>
            <person name="Schurch N."/>
            <person name="Bruggmann R."/>
            <person name="Wittwer M."/>
        </authorList>
    </citation>
    <scope>NUCLEOTIDE SEQUENCE [LARGE SCALE GENOMIC DNA]</scope>
    <source>
        <strain evidence="2 3">ATCC 30894</strain>
    </source>
</reference>
<accession>A0A6A5C0F9</accession>